<comment type="caution">
    <text evidence="2">The sequence shown here is derived from an EMBL/GenBank/DDBJ whole genome shotgun (WGS) entry which is preliminary data.</text>
</comment>
<dbReference type="STRING" id="35608.A0A2U1KLU0"/>
<dbReference type="PANTHER" id="PTHR48048:SF98">
    <property type="entry name" value="FLAVONOL 3-O-GLUCOSYLTRANSFERASE"/>
    <property type="match status" value="1"/>
</dbReference>
<dbReference type="EMBL" id="PKPP01016457">
    <property type="protein sequence ID" value="PWA37698.1"/>
    <property type="molecule type" value="Genomic_DNA"/>
</dbReference>
<feature type="transmembrane region" description="Helical" evidence="1">
    <location>
        <begin position="135"/>
        <end position="154"/>
    </location>
</feature>
<accession>A0A2U1KLU0</accession>
<dbReference type="InterPro" id="IPR050481">
    <property type="entry name" value="UDP-glycosyltransf_plant"/>
</dbReference>
<protein>
    <submittedName>
        <fullName evidence="2">UDP-glycoslytransferase 3</fullName>
    </submittedName>
</protein>
<keyword evidence="1" id="KW-0472">Membrane</keyword>
<evidence type="ECO:0000313" key="3">
    <source>
        <dbReference type="Proteomes" id="UP000245207"/>
    </source>
</evidence>
<keyword evidence="1" id="KW-0812">Transmembrane</keyword>
<dbReference type="AlphaFoldDB" id="A0A2U1KLU0"/>
<keyword evidence="3" id="KW-1185">Reference proteome</keyword>
<proteinExistence type="predicted"/>
<gene>
    <name evidence="2" type="ORF">CTI12_AA587950</name>
</gene>
<dbReference type="OrthoDB" id="5835829at2759"/>
<keyword evidence="1" id="KW-1133">Transmembrane helix</keyword>
<dbReference type="Proteomes" id="UP000245207">
    <property type="component" value="Unassembled WGS sequence"/>
</dbReference>
<dbReference type="GO" id="GO:0035251">
    <property type="term" value="F:UDP-glucosyltransferase activity"/>
    <property type="evidence" value="ECO:0007669"/>
    <property type="project" value="InterPro"/>
</dbReference>
<dbReference type="SUPFAM" id="SSF53756">
    <property type="entry name" value="UDP-Glycosyltransferase/glycogen phosphorylase"/>
    <property type="match status" value="1"/>
</dbReference>
<dbReference type="Gene3D" id="3.40.50.2000">
    <property type="entry name" value="Glycogen Phosphorylase B"/>
    <property type="match status" value="1"/>
</dbReference>
<keyword evidence="2" id="KW-0808">Transferase</keyword>
<evidence type="ECO:0000313" key="2">
    <source>
        <dbReference type="EMBL" id="PWA37698.1"/>
    </source>
</evidence>
<evidence type="ECO:0000256" key="1">
    <source>
        <dbReference type="SAM" id="Phobius"/>
    </source>
</evidence>
<organism evidence="2 3">
    <name type="scientific">Artemisia annua</name>
    <name type="common">Sweet wormwood</name>
    <dbReference type="NCBI Taxonomy" id="35608"/>
    <lineage>
        <taxon>Eukaryota</taxon>
        <taxon>Viridiplantae</taxon>
        <taxon>Streptophyta</taxon>
        <taxon>Embryophyta</taxon>
        <taxon>Tracheophyta</taxon>
        <taxon>Spermatophyta</taxon>
        <taxon>Magnoliopsida</taxon>
        <taxon>eudicotyledons</taxon>
        <taxon>Gunneridae</taxon>
        <taxon>Pentapetalae</taxon>
        <taxon>asterids</taxon>
        <taxon>campanulids</taxon>
        <taxon>Asterales</taxon>
        <taxon>Asteraceae</taxon>
        <taxon>Asteroideae</taxon>
        <taxon>Anthemideae</taxon>
        <taxon>Artemisiinae</taxon>
        <taxon>Artemisia</taxon>
    </lineage>
</organism>
<reference evidence="2 3" key="1">
    <citation type="journal article" date="2018" name="Mol. Plant">
        <title>The genome of Artemisia annua provides insight into the evolution of Asteraceae family and artemisinin biosynthesis.</title>
        <authorList>
            <person name="Shen Q."/>
            <person name="Zhang L."/>
            <person name="Liao Z."/>
            <person name="Wang S."/>
            <person name="Yan T."/>
            <person name="Shi P."/>
            <person name="Liu M."/>
            <person name="Fu X."/>
            <person name="Pan Q."/>
            <person name="Wang Y."/>
            <person name="Lv Z."/>
            <person name="Lu X."/>
            <person name="Zhang F."/>
            <person name="Jiang W."/>
            <person name="Ma Y."/>
            <person name="Chen M."/>
            <person name="Hao X."/>
            <person name="Li L."/>
            <person name="Tang Y."/>
            <person name="Lv G."/>
            <person name="Zhou Y."/>
            <person name="Sun X."/>
            <person name="Brodelius P.E."/>
            <person name="Rose J.K.C."/>
            <person name="Tang K."/>
        </authorList>
    </citation>
    <scope>NUCLEOTIDE SEQUENCE [LARGE SCALE GENOMIC DNA]</scope>
    <source>
        <strain evidence="3">cv. Huhao1</strain>
        <tissue evidence="2">Leaf</tissue>
    </source>
</reference>
<sequence>MENQKLELFCMLTPLMGHAGQPVELARLLVNRFHHLTITVLVMKLPSDVIGNSYTNTLSSSTGGDDHDRIKFIHFPQLNPGLFAECPFASFRARAVIELHKPIVRERSDSSSQLCALVVDMFCTSMIGVGKEFGVPTYMFFTLNAAFLGIMFYFQNLHDEHGQEISRLY</sequence>
<dbReference type="PANTHER" id="PTHR48048">
    <property type="entry name" value="GLYCOSYLTRANSFERASE"/>
    <property type="match status" value="1"/>
</dbReference>
<name>A0A2U1KLU0_ARTAN</name>